<dbReference type="EMBL" id="JBHTCG010000011">
    <property type="protein sequence ID" value="MFC7384308.1"/>
    <property type="molecule type" value="Genomic_DNA"/>
</dbReference>
<feature type="region of interest" description="Disordered" evidence="1">
    <location>
        <begin position="260"/>
        <end position="290"/>
    </location>
</feature>
<dbReference type="Gene3D" id="2.60.120.260">
    <property type="entry name" value="Galactose-binding domain-like"/>
    <property type="match status" value="1"/>
</dbReference>
<protein>
    <submittedName>
        <fullName evidence="2">Uncharacterized protein</fullName>
    </submittedName>
</protein>
<sequence length="290" mass="29964">MNSAHALASLPQRVLLAGATALLTVPALGISSASAQSSPSAPAALPATPPAPAPACVISNGGFEEPTGLRGAGNMRTDIPNWRTTSTDRVIEVWGPGNAQATGSEVPADSGTGFAAINGAQASGLYQDIATTPKTVLVWRLAHRARSAGPDQKDVIRVRIGTPGGTTAQIPLGQTGTDIADGGDSWGHHTGIYRVPKGQKLTRFSVEAVSSAEGTPNPGNFLDSVEVTCSPPCPKGRLLHRACDAWGLPLYRTPVARPWHTHHGRPSRPEPITPVPGPIGADSILPRPAR</sequence>
<dbReference type="Proteomes" id="UP001596496">
    <property type="component" value="Unassembled WGS sequence"/>
</dbReference>
<comment type="caution">
    <text evidence="2">The sequence shown here is derived from an EMBL/GenBank/DDBJ whole genome shotgun (WGS) entry which is preliminary data.</text>
</comment>
<evidence type="ECO:0000313" key="2">
    <source>
        <dbReference type="EMBL" id="MFC7384308.1"/>
    </source>
</evidence>
<keyword evidence="3" id="KW-1185">Reference proteome</keyword>
<name>A0ABW2P998_9ACTN</name>
<dbReference type="RefSeq" id="WP_380828033.1">
    <property type="nucleotide sequence ID" value="NZ_JBHTCG010000011.1"/>
</dbReference>
<evidence type="ECO:0000313" key="3">
    <source>
        <dbReference type="Proteomes" id="UP001596496"/>
    </source>
</evidence>
<feature type="region of interest" description="Disordered" evidence="1">
    <location>
        <begin position="56"/>
        <end position="81"/>
    </location>
</feature>
<accession>A0ABW2P998</accession>
<evidence type="ECO:0000256" key="1">
    <source>
        <dbReference type="SAM" id="MobiDB-lite"/>
    </source>
</evidence>
<proteinExistence type="predicted"/>
<reference evidence="3" key="1">
    <citation type="journal article" date="2019" name="Int. J. Syst. Evol. Microbiol.">
        <title>The Global Catalogue of Microorganisms (GCM) 10K type strain sequencing project: providing services to taxonomists for standard genome sequencing and annotation.</title>
        <authorList>
            <consortium name="The Broad Institute Genomics Platform"/>
            <consortium name="The Broad Institute Genome Sequencing Center for Infectious Disease"/>
            <person name="Wu L."/>
            <person name="Ma J."/>
        </authorList>
    </citation>
    <scope>NUCLEOTIDE SEQUENCE [LARGE SCALE GENOMIC DNA]</scope>
    <source>
        <strain evidence="3">CECT 7649</strain>
    </source>
</reference>
<organism evidence="2 3">
    <name type="scientific">Sphaerisporangium rhizosphaerae</name>
    <dbReference type="NCBI Taxonomy" id="2269375"/>
    <lineage>
        <taxon>Bacteria</taxon>
        <taxon>Bacillati</taxon>
        <taxon>Actinomycetota</taxon>
        <taxon>Actinomycetes</taxon>
        <taxon>Streptosporangiales</taxon>
        <taxon>Streptosporangiaceae</taxon>
        <taxon>Sphaerisporangium</taxon>
    </lineage>
</organism>
<gene>
    <name evidence="2" type="ORF">ACFQSB_19010</name>
</gene>